<sequence length="55" mass="6162">MDTELSLAASFISSLLANKALDVLTPLQKEQQIMQFLKMNAQQLFPTLSSSQFFP</sequence>
<protein>
    <submittedName>
        <fullName evidence="1">Uncharacterized protein</fullName>
    </submittedName>
</protein>
<accession>X1J559</accession>
<evidence type="ECO:0000313" key="1">
    <source>
        <dbReference type="EMBL" id="GAH89112.1"/>
    </source>
</evidence>
<feature type="non-terminal residue" evidence="1">
    <location>
        <position position="55"/>
    </location>
</feature>
<proteinExistence type="predicted"/>
<gene>
    <name evidence="1" type="ORF">S03H2_58572</name>
</gene>
<dbReference type="AlphaFoldDB" id="X1J559"/>
<organism evidence="1">
    <name type="scientific">marine sediment metagenome</name>
    <dbReference type="NCBI Taxonomy" id="412755"/>
    <lineage>
        <taxon>unclassified sequences</taxon>
        <taxon>metagenomes</taxon>
        <taxon>ecological metagenomes</taxon>
    </lineage>
</organism>
<comment type="caution">
    <text evidence="1">The sequence shown here is derived from an EMBL/GenBank/DDBJ whole genome shotgun (WGS) entry which is preliminary data.</text>
</comment>
<dbReference type="EMBL" id="BARU01037617">
    <property type="protein sequence ID" value="GAH89112.1"/>
    <property type="molecule type" value="Genomic_DNA"/>
</dbReference>
<name>X1J559_9ZZZZ</name>
<reference evidence="1" key="1">
    <citation type="journal article" date="2014" name="Front. Microbiol.">
        <title>High frequency of phylogenetically diverse reductive dehalogenase-homologous genes in deep subseafloor sedimentary metagenomes.</title>
        <authorList>
            <person name="Kawai M."/>
            <person name="Futagami T."/>
            <person name="Toyoda A."/>
            <person name="Takaki Y."/>
            <person name="Nishi S."/>
            <person name="Hori S."/>
            <person name="Arai W."/>
            <person name="Tsubouchi T."/>
            <person name="Morono Y."/>
            <person name="Uchiyama I."/>
            <person name="Ito T."/>
            <person name="Fujiyama A."/>
            <person name="Inagaki F."/>
            <person name="Takami H."/>
        </authorList>
    </citation>
    <scope>NUCLEOTIDE SEQUENCE</scope>
    <source>
        <strain evidence="1">Expedition CK06-06</strain>
    </source>
</reference>